<dbReference type="Gene3D" id="1.10.357.10">
    <property type="entry name" value="Tetracycline Repressor, domain 2"/>
    <property type="match status" value="1"/>
</dbReference>
<dbReference type="PROSITE" id="PS50977">
    <property type="entry name" value="HTH_TETR_2"/>
    <property type="match status" value="1"/>
</dbReference>
<sequence length="207" mass="24260">MYFNTDSITNLKEKILFCAINEFAEYGYDGARIDNIVHAADCSKQTLYHHYGNKEKLFISVIEYSWNDIRTKEMAVTLTAGDPEGNLSKLIDFTWDYYIHNMWFLKIVNTENQNKGEHLKKSLKIKEINKNHLSIMDQIILEGKKMNIFREDIIPVHVNISIAALGFYYLINQHTLGFIYNMEMASKENLDCRHIIIKDTIIRWVSV</sequence>
<keyword evidence="1 2" id="KW-0238">DNA-binding</keyword>
<evidence type="ECO:0000313" key="5">
    <source>
        <dbReference type="EMBL" id="TCL02092.1"/>
    </source>
</evidence>
<name>A0A4R1N4Z7_9GAMM</name>
<dbReference type="InterPro" id="IPR041474">
    <property type="entry name" value="NicS_C"/>
</dbReference>
<feature type="domain" description="HTH tetR-type" evidence="4">
    <location>
        <begin position="9"/>
        <end position="69"/>
    </location>
</feature>
<evidence type="ECO:0000313" key="6">
    <source>
        <dbReference type="Proteomes" id="UP000294555"/>
    </source>
</evidence>
<dbReference type="InterPro" id="IPR050109">
    <property type="entry name" value="HTH-type_TetR-like_transc_reg"/>
</dbReference>
<keyword evidence="3" id="KW-1133">Transmembrane helix</keyword>
<protein>
    <submittedName>
        <fullName evidence="5">TetR family transcriptional regulator</fullName>
    </submittedName>
</protein>
<dbReference type="RefSeq" id="WP_132921067.1">
    <property type="nucleotide sequence ID" value="NZ_SJOI01000001.1"/>
</dbReference>
<accession>A0A4R1N4Z7</accession>
<keyword evidence="6" id="KW-1185">Reference proteome</keyword>
<keyword evidence="3" id="KW-0812">Transmembrane</keyword>
<feature type="transmembrane region" description="Helical" evidence="3">
    <location>
        <begin position="153"/>
        <end position="171"/>
    </location>
</feature>
<proteinExistence type="predicted"/>
<dbReference type="OrthoDB" id="2356263at2"/>
<dbReference type="PRINTS" id="PR00455">
    <property type="entry name" value="HTHTETR"/>
</dbReference>
<dbReference type="EMBL" id="SJOI01000001">
    <property type="protein sequence ID" value="TCL02092.1"/>
    <property type="molecule type" value="Genomic_DNA"/>
</dbReference>
<dbReference type="GO" id="GO:0003677">
    <property type="term" value="F:DNA binding"/>
    <property type="evidence" value="ECO:0007669"/>
    <property type="project" value="UniProtKB-UniRule"/>
</dbReference>
<evidence type="ECO:0000259" key="4">
    <source>
        <dbReference type="PROSITE" id="PS50977"/>
    </source>
</evidence>
<gene>
    <name evidence="5" type="ORF">EZJ58_0084</name>
</gene>
<feature type="DNA-binding region" description="H-T-H motif" evidence="2">
    <location>
        <begin position="32"/>
        <end position="51"/>
    </location>
</feature>
<evidence type="ECO:0000256" key="2">
    <source>
        <dbReference type="PROSITE-ProRule" id="PRU00335"/>
    </source>
</evidence>
<evidence type="ECO:0000256" key="3">
    <source>
        <dbReference type="SAM" id="Phobius"/>
    </source>
</evidence>
<evidence type="ECO:0000256" key="1">
    <source>
        <dbReference type="ARBA" id="ARBA00023125"/>
    </source>
</evidence>
<dbReference type="Pfam" id="PF17938">
    <property type="entry name" value="TetR_C_29"/>
    <property type="match status" value="1"/>
</dbReference>
<dbReference type="SUPFAM" id="SSF46689">
    <property type="entry name" value="Homeodomain-like"/>
    <property type="match status" value="1"/>
</dbReference>
<keyword evidence="3" id="KW-0472">Membrane</keyword>
<dbReference type="PANTHER" id="PTHR30328:SF54">
    <property type="entry name" value="HTH-TYPE TRANSCRIPTIONAL REPRESSOR SCO4008"/>
    <property type="match status" value="1"/>
</dbReference>
<dbReference type="InterPro" id="IPR036271">
    <property type="entry name" value="Tet_transcr_reg_TetR-rel_C_sf"/>
</dbReference>
<dbReference type="Proteomes" id="UP000294555">
    <property type="component" value="Unassembled WGS sequence"/>
</dbReference>
<comment type="caution">
    <text evidence="5">The sequence shown here is derived from an EMBL/GenBank/DDBJ whole genome shotgun (WGS) entry which is preliminary data.</text>
</comment>
<dbReference type="InterPro" id="IPR009057">
    <property type="entry name" value="Homeodomain-like_sf"/>
</dbReference>
<dbReference type="PANTHER" id="PTHR30328">
    <property type="entry name" value="TRANSCRIPTIONAL REPRESSOR"/>
    <property type="match status" value="1"/>
</dbReference>
<dbReference type="SUPFAM" id="SSF48498">
    <property type="entry name" value="Tetracyclin repressor-like, C-terminal domain"/>
    <property type="match status" value="1"/>
</dbReference>
<reference evidence="5 6" key="1">
    <citation type="submission" date="2019-02" db="EMBL/GenBank/DDBJ databases">
        <title>Investigation of anaerobic lignin degradation for improved lignocellulosic biofuels.</title>
        <authorList>
            <person name="Deangelis K."/>
        </authorList>
    </citation>
    <scope>NUCLEOTIDE SEQUENCE [LARGE SCALE GENOMIC DNA]</scope>
    <source>
        <strain evidence="5 6">159R</strain>
    </source>
</reference>
<dbReference type="InterPro" id="IPR001647">
    <property type="entry name" value="HTH_TetR"/>
</dbReference>
<dbReference type="Pfam" id="PF00440">
    <property type="entry name" value="TetR_N"/>
    <property type="match status" value="1"/>
</dbReference>
<dbReference type="AlphaFoldDB" id="A0A4R1N4Z7"/>
<organism evidence="5 6">
    <name type="scientific">Sodalis ligni</name>
    <dbReference type="NCBI Taxonomy" id="2697027"/>
    <lineage>
        <taxon>Bacteria</taxon>
        <taxon>Pseudomonadati</taxon>
        <taxon>Pseudomonadota</taxon>
        <taxon>Gammaproteobacteria</taxon>
        <taxon>Enterobacterales</taxon>
        <taxon>Bruguierivoracaceae</taxon>
        <taxon>Sodalis</taxon>
    </lineage>
</organism>